<dbReference type="PANTHER" id="PTHR20961:SF108">
    <property type="entry name" value="GLYCOSYLTRANSFERASE"/>
    <property type="match status" value="1"/>
</dbReference>
<feature type="domain" description="Glycosyltransferase 61 catalytic" evidence="6">
    <location>
        <begin position="267"/>
        <end position="362"/>
    </location>
</feature>
<dbReference type="PANTHER" id="PTHR20961">
    <property type="entry name" value="GLYCOSYLTRANSFERASE"/>
    <property type="match status" value="1"/>
</dbReference>
<proteinExistence type="predicted"/>
<reference evidence="7" key="1">
    <citation type="journal article" date="2023" name="Science">
        <title>Elucidation of the pathway for biosynthesis of saponin adjuvants from the soapbark tree.</title>
        <authorList>
            <person name="Reed J."/>
            <person name="Orme A."/>
            <person name="El-Demerdash A."/>
            <person name="Owen C."/>
            <person name="Martin L.B.B."/>
            <person name="Misra R.C."/>
            <person name="Kikuchi S."/>
            <person name="Rejzek M."/>
            <person name="Martin A.C."/>
            <person name="Harkess A."/>
            <person name="Leebens-Mack J."/>
            <person name="Louveau T."/>
            <person name="Stephenson M.J."/>
            <person name="Osbourn A."/>
        </authorList>
    </citation>
    <scope>NUCLEOTIDE SEQUENCE</scope>
    <source>
        <strain evidence="7">S10</strain>
    </source>
</reference>
<comment type="caution">
    <text evidence="7">The sequence shown here is derived from an EMBL/GenBank/DDBJ whole genome shotgun (WGS) entry which is preliminary data.</text>
</comment>
<protein>
    <submittedName>
        <fullName evidence="7">Glycosyltransferase family 61 protein</fullName>
    </submittedName>
</protein>
<evidence type="ECO:0000256" key="3">
    <source>
        <dbReference type="ARBA" id="ARBA00022679"/>
    </source>
</evidence>
<name>A0AAD7LMG7_QUISA</name>
<dbReference type="InterPro" id="IPR049625">
    <property type="entry name" value="Glyco_transf_61_cat"/>
</dbReference>
<evidence type="ECO:0000256" key="1">
    <source>
        <dbReference type="ARBA" id="ARBA00004323"/>
    </source>
</evidence>
<keyword evidence="5" id="KW-0472">Membrane</keyword>
<keyword evidence="4" id="KW-0325">Glycoprotein</keyword>
<keyword evidence="2" id="KW-0328">Glycosyltransferase</keyword>
<feature type="transmembrane region" description="Helical" evidence="5">
    <location>
        <begin position="7"/>
        <end position="27"/>
    </location>
</feature>
<organism evidence="7 8">
    <name type="scientific">Quillaja saponaria</name>
    <name type="common">Soap bark tree</name>
    <dbReference type="NCBI Taxonomy" id="32244"/>
    <lineage>
        <taxon>Eukaryota</taxon>
        <taxon>Viridiplantae</taxon>
        <taxon>Streptophyta</taxon>
        <taxon>Embryophyta</taxon>
        <taxon>Tracheophyta</taxon>
        <taxon>Spermatophyta</taxon>
        <taxon>Magnoliopsida</taxon>
        <taxon>eudicotyledons</taxon>
        <taxon>Gunneridae</taxon>
        <taxon>Pentapetalae</taxon>
        <taxon>rosids</taxon>
        <taxon>fabids</taxon>
        <taxon>Fabales</taxon>
        <taxon>Quillajaceae</taxon>
        <taxon>Quillaja</taxon>
    </lineage>
</organism>
<evidence type="ECO:0000256" key="2">
    <source>
        <dbReference type="ARBA" id="ARBA00022676"/>
    </source>
</evidence>
<evidence type="ECO:0000313" key="8">
    <source>
        <dbReference type="Proteomes" id="UP001163823"/>
    </source>
</evidence>
<keyword evidence="5" id="KW-1133">Transmembrane helix</keyword>
<evidence type="ECO:0000256" key="5">
    <source>
        <dbReference type="SAM" id="Phobius"/>
    </source>
</evidence>
<dbReference type="GO" id="GO:0000139">
    <property type="term" value="C:Golgi membrane"/>
    <property type="evidence" value="ECO:0007669"/>
    <property type="project" value="UniProtKB-SubCell"/>
</dbReference>
<keyword evidence="8" id="KW-1185">Reference proteome</keyword>
<dbReference type="AlphaFoldDB" id="A0AAD7LMG7"/>
<evidence type="ECO:0000313" key="7">
    <source>
        <dbReference type="EMBL" id="KAJ7960813.1"/>
    </source>
</evidence>
<dbReference type="KEGG" id="qsa:O6P43_021206"/>
<dbReference type="EMBL" id="JARAOO010000008">
    <property type="protein sequence ID" value="KAJ7960813.1"/>
    <property type="molecule type" value="Genomic_DNA"/>
</dbReference>
<evidence type="ECO:0000259" key="6">
    <source>
        <dbReference type="Pfam" id="PF04577"/>
    </source>
</evidence>
<dbReference type="InterPro" id="IPR007657">
    <property type="entry name" value="Glycosyltransferase_61"/>
</dbReference>
<keyword evidence="5" id="KW-0812">Transmembrane</keyword>
<keyword evidence="3" id="KW-0808">Transferase</keyword>
<accession>A0AAD7LMG7</accession>
<comment type="subcellular location">
    <subcellularLocation>
        <location evidence="1">Golgi apparatus membrane</location>
        <topology evidence="1">Single-pass type II membrane protein</topology>
    </subcellularLocation>
</comment>
<sequence length="460" mass="51911">MGEFSKTLLLGSPSLLFLFVVIIFLYASSFPSDLSPLGSWKQHLTDWTGGLGQNKTSQDLVVKDPMKYLLRRLVRGQDRIQLDFTGFSCHNDLHSEVCLTNKPIVINNSALTIYIPSDQQQLDHTVQPYARKEDGTAMKAVAPVKMIHRNTSLPACRFNHHVPAMVFSSGGFTGNLFHEFNEVIIPLFITCRHFRSELQFIITDFKPWWVEKYSRILSQLSRFEIINPAANASIHCFPGVVVGLKYHDNLALNYTKIPGGYSMFDFKDFLRTTYNLKIQNVSKIQKLSVVLISRPMSRRFLNEGKMVEMMEELGFQVDVIKPNRMSSLDKFSGVINSCNVMVGAHGAGLTNAVFLPDGAVFVQVVPLGLDWASETYFGGPAKEMGVKYMKYKIDPDESTLLDKYGPDHPVIVDPMSVFLKGYYAAREVYVDGQDMKINLTRFRETLLKAGKLLGRSTPLH</sequence>
<dbReference type="Proteomes" id="UP001163823">
    <property type="component" value="Chromosome 8"/>
</dbReference>
<gene>
    <name evidence="7" type="ORF">O6P43_021206</name>
</gene>
<evidence type="ECO:0000256" key="4">
    <source>
        <dbReference type="ARBA" id="ARBA00023180"/>
    </source>
</evidence>
<dbReference type="GO" id="GO:0016763">
    <property type="term" value="F:pentosyltransferase activity"/>
    <property type="evidence" value="ECO:0007669"/>
    <property type="project" value="UniProtKB-ARBA"/>
</dbReference>
<dbReference type="Pfam" id="PF04577">
    <property type="entry name" value="Glyco_transf_61"/>
    <property type="match status" value="1"/>
</dbReference>